<dbReference type="InterPro" id="IPR017144">
    <property type="entry name" value="Xaa-Arg_dipeptidase"/>
</dbReference>
<keyword evidence="5" id="KW-1185">Reference proteome</keyword>
<dbReference type="AlphaFoldDB" id="A0A4Y7PJK6"/>
<dbReference type="Proteomes" id="UP000294933">
    <property type="component" value="Unassembled WGS sequence"/>
</dbReference>
<evidence type="ECO:0000256" key="1">
    <source>
        <dbReference type="ARBA" id="ARBA00006247"/>
    </source>
</evidence>
<dbReference type="InterPro" id="IPR011650">
    <property type="entry name" value="Peptidase_M20_dimer"/>
</dbReference>
<dbReference type="Gene3D" id="3.40.630.10">
    <property type="entry name" value="Zn peptidases"/>
    <property type="match status" value="1"/>
</dbReference>
<dbReference type="NCBIfam" id="TIGR01891">
    <property type="entry name" value="amidohydrolases"/>
    <property type="match status" value="1"/>
</dbReference>
<dbReference type="STRING" id="50990.A0A4Y7PJK6"/>
<dbReference type="Gene3D" id="3.30.70.360">
    <property type="match status" value="1"/>
</dbReference>
<feature type="domain" description="Peptidase M20 dimerisation" evidence="3">
    <location>
        <begin position="223"/>
        <end position="314"/>
    </location>
</feature>
<dbReference type="InterPro" id="IPR002933">
    <property type="entry name" value="Peptidase_M20"/>
</dbReference>
<dbReference type="PIRSF" id="PIRSF037226">
    <property type="entry name" value="Amidohydrolase_ACY1L2_prd"/>
    <property type="match status" value="1"/>
</dbReference>
<comment type="similarity">
    <text evidence="1 2">Belongs to the peptidase M20A family.</text>
</comment>
<reference evidence="4 5" key="1">
    <citation type="submission" date="2018-06" db="EMBL/GenBank/DDBJ databases">
        <title>A transcriptomic atlas of mushroom development highlights an independent origin of complex multicellularity.</title>
        <authorList>
            <consortium name="DOE Joint Genome Institute"/>
            <person name="Krizsan K."/>
            <person name="Almasi E."/>
            <person name="Merenyi Z."/>
            <person name="Sahu N."/>
            <person name="Viragh M."/>
            <person name="Koszo T."/>
            <person name="Mondo S."/>
            <person name="Kiss B."/>
            <person name="Balint B."/>
            <person name="Kues U."/>
            <person name="Barry K."/>
            <person name="Hegedus J.C."/>
            <person name="Henrissat B."/>
            <person name="Johnson J."/>
            <person name="Lipzen A."/>
            <person name="Ohm R."/>
            <person name="Nagy I."/>
            <person name="Pangilinan J."/>
            <person name="Yan J."/>
            <person name="Xiong Y."/>
            <person name="Grigoriev I.V."/>
            <person name="Hibbett D.S."/>
            <person name="Nagy L.G."/>
        </authorList>
    </citation>
    <scope>NUCLEOTIDE SEQUENCE [LARGE SCALE GENOMIC DNA]</scope>
    <source>
        <strain evidence="4 5">SZMC22713</strain>
    </source>
</reference>
<organism evidence="4 5">
    <name type="scientific">Rickenella mellea</name>
    <dbReference type="NCBI Taxonomy" id="50990"/>
    <lineage>
        <taxon>Eukaryota</taxon>
        <taxon>Fungi</taxon>
        <taxon>Dikarya</taxon>
        <taxon>Basidiomycota</taxon>
        <taxon>Agaricomycotina</taxon>
        <taxon>Agaricomycetes</taxon>
        <taxon>Hymenochaetales</taxon>
        <taxon>Rickenellaceae</taxon>
        <taxon>Rickenella</taxon>
    </lineage>
</organism>
<dbReference type="InterPro" id="IPR052030">
    <property type="entry name" value="Peptidase_M20/M20A_hydrolases"/>
</dbReference>
<dbReference type="CDD" id="cd05672">
    <property type="entry name" value="M20_ACY1L2-like"/>
    <property type="match status" value="1"/>
</dbReference>
<evidence type="ECO:0000256" key="2">
    <source>
        <dbReference type="PIRNR" id="PIRNR037226"/>
    </source>
</evidence>
<dbReference type="PANTHER" id="PTHR30575:SF0">
    <property type="entry name" value="XAA-ARG DIPEPTIDASE"/>
    <property type="match status" value="1"/>
</dbReference>
<dbReference type="Pfam" id="PF01546">
    <property type="entry name" value="Peptidase_M20"/>
    <property type="match status" value="1"/>
</dbReference>
<dbReference type="EMBL" id="ML170267">
    <property type="protein sequence ID" value="TDL15653.1"/>
    <property type="molecule type" value="Genomic_DNA"/>
</dbReference>
<name>A0A4Y7PJK6_9AGAM</name>
<dbReference type="PANTHER" id="PTHR30575">
    <property type="entry name" value="PEPTIDASE M20"/>
    <property type="match status" value="1"/>
</dbReference>
<dbReference type="SUPFAM" id="SSF55031">
    <property type="entry name" value="Bacterial exopeptidase dimerisation domain"/>
    <property type="match status" value="1"/>
</dbReference>
<evidence type="ECO:0000313" key="4">
    <source>
        <dbReference type="EMBL" id="TDL15653.1"/>
    </source>
</evidence>
<accession>A0A4Y7PJK6</accession>
<protein>
    <recommendedName>
        <fullName evidence="2">Peptidase M20 domain-containing protein 2</fullName>
    </recommendedName>
</protein>
<dbReference type="SUPFAM" id="SSF53187">
    <property type="entry name" value="Zn-dependent exopeptidases"/>
    <property type="match status" value="1"/>
</dbReference>
<evidence type="ECO:0000313" key="5">
    <source>
        <dbReference type="Proteomes" id="UP000294933"/>
    </source>
</evidence>
<dbReference type="GO" id="GO:0016805">
    <property type="term" value="F:dipeptidase activity"/>
    <property type="evidence" value="ECO:0007669"/>
    <property type="project" value="InterPro"/>
</dbReference>
<sequence length="445" mass="47732">MANASGSPEESSNINSNYPSCLIASTRRSDVQPPTYIAAAEVASEIFRPDVLETIERTLDTLDGELRELSLKIHDHPEVKFEERYAHDTLSSFMDSHGFKTTTHYLMETAWRAEYIRGTDGRVLGINSEMDALPGIGHACGHNLIAICGVGIALAVKAAMEKHDISGKIVLLGTPAEEGGGGKITLIEKGAYKDMHICLMSHPGPGPKNSVGIGSCLASQAIEVEYHGHSAHAAAAPWEGQNALDAAFLAYSSVSVLRQQIKPSHRVHGVIEGKDWAPNIIPDYAKMRWVARAPSGSELDALVKRLLACIDAAAIATSCKKTVTISRAYLDLRQNAALAAQFANTLNKRYDTLITSAEGAIGGSTDFGNVTYELPAIHPSFAIPTQPNGGNHTALFTDAARAPEAHKATMTITKGLALTGFRALDDDAFYESVRKAFEGSNRPNQ</sequence>
<dbReference type="InterPro" id="IPR017439">
    <property type="entry name" value="Amidohydrolase"/>
</dbReference>
<evidence type="ECO:0000259" key="3">
    <source>
        <dbReference type="Pfam" id="PF07687"/>
    </source>
</evidence>
<dbReference type="FunFam" id="3.30.70.360:FF:000004">
    <property type="entry name" value="Peptidase M20 domain-containing protein 2"/>
    <property type="match status" value="1"/>
</dbReference>
<gene>
    <name evidence="4" type="ORF">BD410DRAFT_796184</name>
</gene>
<dbReference type="VEuPathDB" id="FungiDB:BD410DRAFT_796184"/>
<dbReference type="InterPro" id="IPR036264">
    <property type="entry name" value="Bact_exopeptidase_dim_dom"/>
</dbReference>
<dbReference type="Pfam" id="PF07687">
    <property type="entry name" value="M20_dimer"/>
    <property type="match status" value="1"/>
</dbReference>
<proteinExistence type="inferred from homology"/>
<dbReference type="OrthoDB" id="6119954at2759"/>